<dbReference type="Pfam" id="PF01507">
    <property type="entry name" value="PAPS_reduct"/>
    <property type="match status" value="1"/>
</dbReference>
<proteinExistence type="inferred from homology"/>
<comment type="subcellular location">
    <subcellularLocation>
        <location evidence="14">Cytoplasm</location>
    </subcellularLocation>
</comment>
<dbReference type="InterPro" id="IPR002500">
    <property type="entry name" value="PAPS_reduct_dom"/>
</dbReference>
<dbReference type="GO" id="GO:0070814">
    <property type="term" value="P:hydrogen sulfide biosynthetic process"/>
    <property type="evidence" value="ECO:0007669"/>
    <property type="project" value="UniProtKB-UniRule"/>
</dbReference>
<dbReference type="EMBL" id="FXAG01000002">
    <property type="protein sequence ID" value="SME98587.1"/>
    <property type="molecule type" value="Genomic_DNA"/>
</dbReference>
<dbReference type="AlphaFoldDB" id="A0A1Y6BD80"/>
<comment type="similarity">
    <text evidence="1 14">Belongs to the PAPS reductase family. CysH subfamily.</text>
</comment>
<organism evidence="16 17">
    <name type="scientific">Pseudogulbenkiania subflava DSM 22618</name>
    <dbReference type="NCBI Taxonomy" id="1123014"/>
    <lineage>
        <taxon>Bacteria</taxon>
        <taxon>Pseudomonadati</taxon>
        <taxon>Pseudomonadota</taxon>
        <taxon>Betaproteobacteria</taxon>
        <taxon>Neisseriales</taxon>
        <taxon>Chromobacteriaceae</taxon>
        <taxon>Pseudogulbenkiania</taxon>
    </lineage>
</organism>
<dbReference type="Proteomes" id="UP000192920">
    <property type="component" value="Unassembled WGS sequence"/>
</dbReference>
<evidence type="ECO:0000313" key="16">
    <source>
        <dbReference type="EMBL" id="SME98587.1"/>
    </source>
</evidence>
<keyword evidence="5 14" id="KW-0408">Iron</keyword>
<comment type="cofactor">
    <cofactor evidence="14">
        <name>[4Fe-4S] cluster</name>
        <dbReference type="ChEBI" id="CHEBI:49883"/>
    </cofactor>
    <text evidence="14">Binds 1 [4Fe-4S] cluster per subunit.</text>
</comment>
<evidence type="ECO:0000259" key="15">
    <source>
        <dbReference type="Pfam" id="PF01507"/>
    </source>
</evidence>
<dbReference type="GO" id="GO:0043866">
    <property type="term" value="F:adenylyl-sulfate reductase (thioredoxin) activity"/>
    <property type="evidence" value="ECO:0007669"/>
    <property type="project" value="UniProtKB-EC"/>
</dbReference>
<evidence type="ECO:0000256" key="11">
    <source>
        <dbReference type="ARBA" id="ARBA00030894"/>
    </source>
</evidence>
<sequence length="235" mass="26814">MTLEAKLAQTEALLQEIARDHAPAVLANSFGAEDMVLTDLIAKLQLPIGIFSLDTGRLPAETYTLMQQVRERYPANPVQVYFPNTPAVESFVNEFGINAFYDSVENRKSCCHIRKIEPLKRALAGQKAWITGLRREQSPTRQDLGDREFDADNGLMKFNPLIEWSEKDVWAYIRENQVPYNELHDRHYPSIGCAPCTRAISVGEDIRAGRWWWENPENKECGLHVKQSAVSIIKR</sequence>
<comment type="catalytic activity">
    <reaction evidence="13 14">
        <text>[thioredoxin]-disulfide + sulfite + AMP + 2 H(+) = adenosine 5'-phosphosulfate + [thioredoxin]-dithiol</text>
        <dbReference type="Rhea" id="RHEA:21976"/>
        <dbReference type="Rhea" id="RHEA-COMP:10698"/>
        <dbReference type="Rhea" id="RHEA-COMP:10700"/>
        <dbReference type="ChEBI" id="CHEBI:15378"/>
        <dbReference type="ChEBI" id="CHEBI:17359"/>
        <dbReference type="ChEBI" id="CHEBI:29950"/>
        <dbReference type="ChEBI" id="CHEBI:50058"/>
        <dbReference type="ChEBI" id="CHEBI:58243"/>
        <dbReference type="ChEBI" id="CHEBI:456215"/>
        <dbReference type="EC" id="1.8.4.10"/>
    </reaction>
</comment>
<dbReference type="STRING" id="1123014.SAMN02745746_00526"/>
<name>A0A1Y6BD80_9NEIS</name>
<dbReference type="PIRSF" id="PIRSF000857">
    <property type="entry name" value="PAPS_reductase"/>
    <property type="match status" value="1"/>
</dbReference>
<dbReference type="PANTHER" id="PTHR46482">
    <property type="entry name" value="5'-ADENYLYLSULFATE REDUCTASE 3, CHLOROPLASTIC"/>
    <property type="match status" value="1"/>
</dbReference>
<accession>A0A1Y6BD80</accession>
<dbReference type="GO" id="GO:0019344">
    <property type="term" value="P:cysteine biosynthetic process"/>
    <property type="evidence" value="ECO:0007669"/>
    <property type="project" value="InterPro"/>
</dbReference>
<keyword evidence="17" id="KW-1185">Reference proteome</keyword>
<evidence type="ECO:0000256" key="10">
    <source>
        <dbReference type="ARBA" id="ARBA00029514"/>
    </source>
</evidence>
<dbReference type="InterPro" id="IPR004511">
    <property type="entry name" value="PAPS/APS_Rdtase"/>
</dbReference>
<feature type="domain" description="Phosphoadenosine phosphosulphate reductase" evidence="15">
    <location>
        <begin position="24"/>
        <end position="199"/>
    </location>
</feature>
<dbReference type="GO" id="GO:0051539">
    <property type="term" value="F:4 iron, 4 sulfur cluster binding"/>
    <property type="evidence" value="ECO:0007669"/>
    <property type="project" value="UniProtKB-UniRule"/>
</dbReference>
<gene>
    <name evidence="14" type="primary">cysH</name>
    <name evidence="16" type="ORF">SAMN02745746_00526</name>
</gene>
<dbReference type="EC" id="1.8.4.10" evidence="9 14"/>
<evidence type="ECO:0000256" key="13">
    <source>
        <dbReference type="ARBA" id="ARBA00048441"/>
    </source>
</evidence>
<feature type="active site" description="Nucleophile; cysteine thiosulfonate intermediate" evidence="14">
    <location>
        <position position="221"/>
    </location>
</feature>
<dbReference type="HAMAP" id="MF_00063">
    <property type="entry name" value="CysH"/>
    <property type="match status" value="1"/>
</dbReference>
<feature type="binding site" evidence="14">
    <location>
        <position position="111"/>
    </location>
    <ligand>
        <name>[4Fe-4S] cluster</name>
        <dbReference type="ChEBI" id="CHEBI:49883"/>
    </ligand>
</feature>
<dbReference type="GO" id="GO:0004604">
    <property type="term" value="F:phosphoadenylyl-sulfate reductase (thioredoxin) activity"/>
    <property type="evidence" value="ECO:0007669"/>
    <property type="project" value="UniProtKB-UniRule"/>
</dbReference>
<feature type="binding site" evidence="14">
    <location>
        <position position="193"/>
    </location>
    <ligand>
        <name>[4Fe-4S] cluster</name>
        <dbReference type="ChEBI" id="CHEBI:49883"/>
    </ligand>
</feature>
<dbReference type="InterPro" id="IPR014729">
    <property type="entry name" value="Rossmann-like_a/b/a_fold"/>
</dbReference>
<evidence type="ECO:0000256" key="1">
    <source>
        <dbReference type="ARBA" id="ARBA00009732"/>
    </source>
</evidence>
<feature type="binding site" evidence="14">
    <location>
        <position position="110"/>
    </location>
    <ligand>
        <name>[4Fe-4S] cluster</name>
        <dbReference type="ChEBI" id="CHEBI:49883"/>
    </ligand>
</feature>
<keyword evidence="4 14" id="KW-0560">Oxidoreductase</keyword>
<evidence type="ECO:0000256" key="3">
    <source>
        <dbReference type="ARBA" id="ARBA00022723"/>
    </source>
</evidence>
<dbReference type="Gene3D" id="3.40.50.620">
    <property type="entry name" value="HUPs"/>
    <property type="match status" value="1"/>
</dbReference>
<evidence type="ECO:0000256" key="9">
    <source>
        <dbReference type="ARBA" id="ARBA00024386"/>
    </source>
</evidence>
<evidence type="ECO:0000256" key="6">
    <source>
        <dbReference type="ARBA" id="ARBA00023014"/>
    </source>
</evidence>
<dbReference type="GO" id="GO:0046872">
    <property type="term" value="F:metal ion binding"/>
    <property type="evidence" value="ECO:0007669"/>
    <property type="project" value="UniProtKB-KW"/>
</dbReference>
<dbReference type="RefSeq" id="WP_085274884.1">
    <property type="nucleotide sequence ID" value="NZ_FXAG01000002.1"/>
</dbReference>
<protein>
    <recommendedName>
        <fullName evidence="10 14">Adenosine 5'-phosphosulfate reductase</fullName>
        <shortName evidence="14">APS reductase</shortName>
        <ecNumber evidence="9 14">1.8.4.10</ecNumber>
    </recommendedName>
    <alternativeName>
        <fullName evidence="12 14">5'-adenylylsulfate reductase</fullName>
    </alternativeName>
    <alternativeName>
        <fullName evidence="11 14">Thioredoxin-dependent 5'-adenylylsulfate reductase</fullName>
    </alternativeName>
</protein>
<comment type="function">
    <text evidence="7 14">Catalyzes the formation of sulfite from adenosine 5'-phosphosulfate (APS) using thioredoxin as an electron donor.</text>
</comment>
<feature type="binding site" evidence="14">
    <location>
        <position position="196"/>
    </location>
    <ligand>
        <name>[4Fe-4S] cluster</name>
        <dbReference type="ChEBI" id="CHEBI:49883"/>
    </ligand>
</feature>
<dbReference type="NCBIfam" id="NF002537">
    <property type="entry name" value="PRK02090.1"/>
    <property type="match status" value="1"/>
</dbReference>
<reference evidence="17" key="1">
    <citation type="submission" date="2017-04" db="EMBL/GenBank/DDBJ databases">
        <authorList>
            <person name="Varghese N."/>
            <person name="Submissions S."/>
        </authorList>
    </citation>
    <scope>NUCLEOTIDE SEQUENCE [LARGE SCALE GENOMIC DNA]</scope>
    <source>
        <strain evidence="17">DSM 22618</strain>
    </source>
</reference>
<keyword evidence="3 14" id="KW-0479">Metal-binding</keyword>
<evidence type="ECO:0000256" key="2">
    <source>
        <dbReference type="ARBA" id="ARBA00022490"/>
    </source>
</evidence>
<dbReference type="CDD" id="cd23945">
    <property type="entry name" value="PAPS_reductase"/>
    <property type="match status" value="1"/>
</dbReference>
<keyword evidence="6 14" id="KW-0411">Iron-sulfur</keyword>
<dbReference type="PANTHER" id="PTHR46482:SF9">
    <property type="entry name" value="5'-ADENYLYLSULFATE REDUCTASE 1, CHLOROPLASTIC"/>
    <property type="match status" value="1"/>
</dbReference>
<evidence type="ECO:0000313" key="17">
    <source>
        <dbReference type="Proteomes" id="UP000192920"/>
    </source>
</evidence>
<evidence type="ECO:0000256" key="14">
    <source>
        <dbReference type="HAMAP-Rule" id="MF_00063"/>
    </source>
</evidence>
<dbReference type="NCBIfam" id="TIGR02055">
    <property type="entry name" value="APS_reductase"/>
    <property type="match status" value="1"/>
</dbReference>
<evidence type="ECO:0000256" key="12">
    <source>
        <dbReference type="ARBA" id="ARBA00032041"/>
    </source>
</evidence>
<dbReference type="SUPFAM" id="SSF52402">
    <property type="entry name" value="Adenine nucleotide alpha hydrolases-like"/>
    <property type="match status" value="1"/>
</dbReference>
<evidence type="ECO:0000256" key="4">
    <source>
        <dbReference type="ARBA" id="ARBA00023002"/>
    </source>
</evidence>
<dbReference type="GO" id="GO:0019379">
    <property type="term" value="P:sulfate assimilation, phosphoadenylyl sulfate reduction by phosphoadenylyl-sulfate reductase (thioredoxin)"/>
    <property type="evidence" value="ECO:0007669"/>
    <property type="project" value="UniProtKB-UniRule"/>
</dbReference>
<evidence type="ECO:0000256" key="5">
    <source>
        <dbReference type="ARBA" id="ARBA00023004"/>
    </source>
</evidence>
<dbReference type="NCBIfam" id="TIGR00434">
    <property type="entry name" value="cysH"/>
    <property type="match status" value="1"/>
</dbReference>
<dbReference type="InterPro" id="IPR011798">
    <property type="entry name" value="APS_reductase"/>
</dbReference>
<evidence type="ECO:0000256" key="8">
    <source>
        <dbReference type="ARBA" id="ARBA00024327"/>
    </source>
</evidence>
<comment type="pathway">
    <text evidence="8 14">Sulfur metabolism; hydrogen sulfide biosynthesis; sulfite from sulfate.</text>
</comment>
<dbReference type="GO" id="GO:0005737">
    <property type="term" value="C:cytoplasm"/>
    <property type="evidence" value="ECO:0007669"/>
    <property type="project" value="UniProtKB-SubCell"/>
</dbReference>
<evidence type="ECO:0000256" key="7">
    <source>
        <dbReference type="ARBA" id="ARBA00024298"/>
    </source>
</evidence>
<keyword evidence="2 14" id="KW-0963">Cytoplasm</keyword>